<evidence type="ECO:0000313" key="6">
    <source>
        <dbReference type="EMBL" id="AEC01343.1"/>
    </source>
</evidence>
<evidence type="ECO:0000259" key="5">
    <source>
        <dbReference type="PROSITE" id="PS50932"/>
    </source>
</evidence>
<dbReference type="InterPro" id="IPR000843">
    <property type="entry name" value="HTH_LacI"/>
</dbReference>
<dbReference type="SUPFAM" id="SSF53822">
    <property type="entry name" value="Periplasmic binding protein-like I"/>
    <property type="match status" value="1"/>
</dbReference>
<keyword evidence="4" id="KW-0804">Transcription</keyword>
<dbReference type="HOGENOM" id="CLU_037628_6_1_12"/>
<name>F4GJ48_PARC1</name>
<dbReference type="AlphaFoldDB" id="F4GJ48"/>
<gene>
    <name evidence="6" type="ordered locus">Spico_0101</name>
</gene>
<reference evidence="7" key="1">
    <citation type="submission" date="2011-04" db="EMBL/GenBank/DDBJ databases">
        <title>The complete genome of Spirochaeta coccoides DSM 17374.</title>
        <authorList>
            <person name="Lucas S."/>
            <person name="Copeland A."/>
            <person name="Lapidus A."/>
            <person name="Bruce D."/>
            <person name="Goodwin L."/>
            <person name="Pitluck S."/>
            <person name="Peters L."/>
            <person name="Kyrpides N."/>
            <person name="Mavromatis K."/>
            <person name="Pagani I."/>
            <person name="Ivanova N."/>
            <person name="Ovchinnikova G."/>
            <person name="Lu M."/>
            <person name="Detter J.C."/>
            <person name="Tapia R."/>
            <person name="Han C."/>
            <person name="Land M."/>
            <person name="Hauser L."/>
            <person name="Markowitz V."/>
            <person name="Cheng J.-F."/>
            <person name="Hugenholtz P."/>
            <person name="Woyke T."/>
            <person name="Wu D."/>
            <person name="Spring S."/>
            <person name="Schroeder M."/>
            <person name="Brambilla E."/>
            <person name="Klenk H.-P."/>
            <person name="Eisen J.A."/>
        </authorList>
    </citation>
    <scope>NUCLEOTIDE SEQUENCE [LARGE SCALE GENOMIC DNA]</scope>
    <source>
        <strain evidence="7">ATCC BAA-1237 / DSM 17374 / SPN1</strain>
    </source>
</reference>
<keyword evidence="7" id="KW-1185">Reference proteome</keyword>
<dbReference type="SMART" id="SM00354">
    <property type="entry name" value="HTH_LACI"/>
    <property type="match status" value="1"/>
</dbReference>
<dbReference type="GO" id="GO:0003700">
    <property type="term" value="F:DNA-binding transcription factor activity"/>
    <property type="evidence" value="ECO:0007669"/>
    <property type="project" value="TreeGrafter"/>
</dbReference>
<evidence type="ECO:0000256" key="2">
    <source>
        <dbReference type="ARBA" id="ARBA00023015"/>
    </source>
</evidence>
<dbReference type="PANTHER" id="PTHR30146:SF148">
    <property type="entry name" value="HTH-TYPE TRANSCRIPTIONAL REPRESSOR PURR-RELATED"/>
    <property type="match status" value="1"/>
</dbReference>
<keyword evidence="1" id="KW-0678">Repressor</keyword>
<keyword evidence="2" id="KW-0805">Transcription regulation</keyword>
<dbReference type="PANTHER" id="PTHR30146">
    <property type="entry name" value="LACI-RELATED TRANSCRIPTIONAL REPRESSOR"/>
    <property type="match status" value="1"/>
</dbReference>
<evidence type="ECO:0000256" key="4">
    <source>
        <dbReference type="ARBA" id="ARBA00023163"/>
    </source>
</evidence>
<dbReference type="CDD" id="cd01392">
    <property type="entry name" value="HTH_LacI"/>
    <property type="match status" value="1"/>
</dbReference>
<dbReference type="Gene3D" id="3.40.50.2300">
    <property type="match status" value="2"/>
</dbReference>
<sequence length="335" mass="37336">MAMTTIKDVARVAKVSTATVSHVFNGTRFVSEKTTERVRRVAQDLGYVSNINAVGLRSNKTKRIGLLVPAIASFFYVDILDAIEQVLVKNGYQLVIGCSHENLQREKEQVGIFNFQQIDGMLMFPAPGDHGYLDVMPRKYPIVFIDREAEGCCRDAVIGDNFNSTYEAISCVINEGHQMIGILSGPEGISALKERVQGYKQALQEHGIVFDPELVVSDVSSSTGGYEATRRLLFHRRPTAILSLSPAMAVGCLQYLHEHDIKVPEEIALLSFGDTEWMSVTAPPLTALQHPMFDIGQLAAKVLLKRLEEEQDSGKPREDFQTYRLPVSMIRRDSF</sequence>
<evidence type="ECO:0000256" key="1">
    <source>
        <dbReference type="ARBA" id="ARBA00022491"/>
    </source>
</evidence>
<protein>
    <submittedName>
        <fullName evidence="6">Transcriptional regulator, LacI family</fullName>
    </submittedName>
</protein>
<dbReference type="Pfam" id="PF00356">
    <property type="entry name" value="LacI"/>
    <property type="match status" value="1"/>
</dbReference>
<reference evidence="6 7" key="2">
    <citation type="journal article" date="2012" name="Stand. Genomic Sci.">
        <title>Complete genome sequence of the termite hindgut bacterium Spirochaeta coccoides type strain (SPN1(T)), reclassification in the genus Sphaerochaeta as Sphaerochaeta coccoides comb. nov. and emendations of the family Spirochaetaceae and the genus Sphaerochaeta.</title>
        <authorList>
            <person name="Abt B."/>
            <person name="Han C."/>
            <person name="Scheuner C."/>
            <person name="Lu M."/>
            <person name="Lapidus A."/>
            <person name="Nolan M."/>
            <person name="Lucas S."/>
            <person name="Hammon N."/>
            <person name="Deshpande S."/>
            <person name="Cheng J.F."/>
            <person name="Tapia R."/>
            <person name="Goodwin L.A."/>
            <person name="Pitluck S."/>
            <person name="Liolios K."/>
            <person name="Pagani I."/>
            <person name="Ivanova N."/>
            <person name="Mavromatis K."/>
            <person name="Mikhailova N."/>
            <person name="Huntemann M."/>
            <person name="Pati A."/>
            <person name="Chen A."/>
            <person name="Palaniappan K."/>
            <person name="Land M."/>
            <person name="Hauser L."/>
            <person name="Brambilla E.M."/>
            <person name="Rohde M."/>
            <person name="Spring S."/>
            <person name="Gronow S."/>
            <person name="Goker M."/>
            <person name="Woyke T."/>
            <person name="Bristow J."/>
            <person name="Eisen J.A."/>
            <person name="Markowitz V."/>
            <person name="Hugenholtz P."/>
            <person name="Kyrpides N.C."/>
            <person name="Klenk H.P."/>
            <person name="Detter J.C."/>
        </authorList>
    </citation>
    <scope>NUCLEOTIDE SEQUENCE [LARGE SCALE GENOMIC DNA]</scope>
    <source>
        <strain evidence="7">ATCC BAA-1237 / DSM 17374 / SPN1</strain>
    </source>
</reference>
<dbReference type="EMBL" id="CP002659">
    <property type="protein sequence ID" value="AEC01343.1"/>
    <property type="molecule type" value="Genomic_DNA"/>
</dbReference>
<dbReference type="eggNOG" id="COG1609">
    <property type="taxonomic scope" value="Bacteria"/>
</dbReference>
<dbReference type="PROSITE" id="PS50932">
    <property type="entry name" value="HTH_LACI_2"/>
    <property type="match status" value="1"/>
</dbReference>
<dbReference type="InterPro" id="IPR028082">
    <property type="entry name" value="Peripla_BP_I"/>
</dbReference>
<dbReference type="InterPro" id="IPR010982">
    <property type="entry name" value="Lambda_DNA-bd_dom_sf"/>
</dbReference>
<proteinExistence type="predicted"/>
<dbReference type="RefSeq" id="WP_013738739.1">
    <property type="nucleotide sequence ID" value="NC_015436.1"/>
</dbReference>
<dbReference type="InterPro" id="IPR046335">
    <property type="entry name" value="LacI/GalR-like_sensor"/>
</dbReference>
<dbReference type="SUPFAM" id="SSF47413">
    <property type="entry name" value="lambda repressor-like DNA-binding domains"/>
    <property type="match status" value="1"/>
</dbReference>
<dbReference type="Proteomes" id="UP000007939">
    <property type="component" value="Chromosome"/>
</dbReference>
<accession>F4GJ48</accession>
<dbReference type="Pfam" id="PF13377">
    <property type="entry name" value="Peripla_BP_3"/>
    <property type="match status" value="1"/>
</dbReference>
<keyword evidence="3" id="KW-0238">DNA-binding</keyword>
<dbReference type="STRING" id="760011.Spico_0101"/>
<dbReference type="CDD" id="cd06267">
    <property type="entry name" value="PBP1_LacI_sugar_binding-like"/>
    <property type="match status" value="1"/>
</dbReference>
<feature type="domain" description="HTH lacI-type" evidence="5">
    <location>
        <begin position="4"/>
        <end position="58"/>
    </location>
</feature>
<evidence type="ECO:0000256" key="3">
    <source>
        <dbReference type="ARBA" id="ARBA00023125"/>
    </source>
</evidence>
<organism evidence="6 7">
    <name type="scientific">Parasphaerochaeta coccoides (strain ATCC BAA-1237 / DSM 17374 / SPN1)</name>
    <name type="common">Sphaerochaeta coccoides</name>
    <dbReference type="NCBI Taxonomy" id="760011"/>
    <lineage>
        <taxon>Bacteria</taxon>
        <taxon>Pseudomonadati</taxon>
        <taxon>Spirochaetota</taxon>
        <taxon>Spirochaetia</taxon>
        <taxon>Spirochaetales</taxon>
        <taxon>Sphaerochaetaceae</taxon>
        <taxon>Parasphaerochaeta</taxon>
    </lineage>
</organism>
<evidence type="ECO:0000313" key="7">
    <source>
        <dbReference type="Proteomes" id="UP000007939"/>
    </source>
</evidence>
<dbReference type="OrthoDB" id="305766at2"/>
<dbReference type="Gene3D" id="1.10.260.40">
    <property type="entry name" value="lambda repressor-like DNA-binding domains"/>
    <property type="match status" value="1"/>
</dbReference>
<dbReference type="KEGG" id="scc:Spico_0101"/>
<dbReference type="GO" id="GO:0000976">
    <property type="term" value="F:transcription cis-regulatory region binding"/>
    <property type="evidence" value="ECO:0007669"/>
    <property type="project" value="TreeGrafter"/>
</dbReference>